<dbReference type="RefSeq" id="WP_004326531.1">
    <property type="nucleotide sequence ID" value="NZ_CACRTD010000054.1"/>
</dbReference>
<evidence type="ECO:0000313" key="6">
    <source>
        <dbReference type="Proteomes" id="UP000318823"/>
    </source>
</evidence>
<reference evidence="5" key="3">
    <citation type="submission" date="2019-07" db="EMBL/GenBank/DDBJ databases">
        <authorList>
            <person name="Ross B.D."/>
            <person name="Verster A.J."/>
            <person name="Radey M.C."/>
            <person name="Schmidtke D.T."/>
            <person name="Pope C.E."/>
            <person name="Hoffman L.R."/>
            <person name="Hajjar A."/>
            <person name="Peterson S.B."/>
            <person name="Borenstein E."/>
            <person name="Mougous J.D."/>
        </authorList>
    </citation>
    <scope>NUCLEOTIDE SEQUENCE</scope>
    <source>
        <strain evidence="5">3725 D1 iv</strain>
    </source>
</reference>
<keyword evidence="1" id="KW-1133">Transmembrane helix</keyword>
<feature type="transmembrane region" description="Helical" evidence="1">
    <location>
        <begin position="102"/>
        <end position="123"/>
    </location>
</feature>
<evidence type="ECO:0000256" key="1">
    <source>
        <dbReference type="SAM" id="Phobius"/>
    </source>
</evidence>
<dbReference type="PANTHER" id="PTHR30273:SF2">
    <property type="entry name" value="PROTEIN FECR"/>
    <property type="match status" value="1"/>
</dbReference>
<dbReference type="InterPro" id="IPR012373">
    <property type="entry name" value="Ferrdict_sens_TM"/>
</dbReference>
<evidence type="ECO:0000313" key="7">
    <source>
        <dbReference type="Proteomes" id="UP001215078"/>
    </source>
</evidence>
<dbReference type="GO" id="GO:0016989">
    <property type="term" value="F:sigma factor antagonist activity"/>
    <property type="evidence" value="ECO:0007669"/>
    <property type="project" value="TreeGrafter"/>
</dbReference>
<sequence>MAQFTYKDIEEFLLDDDFFQWARYGSSDNGFNLESYKLQHPGCEEKIELAVAMVRSMKVVENSKPTSREYKMQSFNKMMSKLQQQPSQPVQSYRKTFPYRRIMTYVASVAALLFVCLGTYYVLSRSGLQETTDVTVHIIDSLSHSGQVQIILDGKQAVTLDKNNAEIRVDEDGAVTVDKQLVAASKGNKVSVNQIVVPYGKRSKIILPDGSSLWINSGSCISYSSDFVAKRKLNVQGEVYLDVRKDAAHPFVVKTNRLEVTVLGTSFNVTDYAKDTETAVVLVQGSVDVKVDNKEKKRLVPNQRLSKENGVVKVDEVDVYNYICWKDDAMNFDGQKLSDVLKSLSRYYNTKIEISGSLKDEKYYGSLDLNCTLDEVLESISLATPLSIIRQGDEIYITPEKSK</sequence>
<keyword evidence="1" id="KW-0812">Transmembrane</keyword>
<dbReference type="Gene3D" id="2.60.120.1440">
    <property type="match status" value="1"/>
</dbReference>
<dbReference type="InterPro" id="IPR032508">
    <property type="entry name" value="FecR_C"/>
</dbReference>
<evidence type="ECO:0000259" key="3">
    <source>
        <dbReference type="Pfam" id="PF16344"/>
    </source>
</evidence>
<feature type="domain" description="FecR protein" evidence="2">
    <location>
        <begin position="195"/>
        <end position="287"/>
    </location>
</feature>
<proteinExistence type="predicted"/>
<dbReference type="PANTHER" id="PTHR30273">
    <property type="entry name" value="PERIPLASMIC SIGNAL SENSOR AND SIGMA FACTOR ACTIVATOR FECR-RELATED"/>
    <property type="match status" value="1"/>
</dbReference>
<dbReference type="EMBL" id="CP041395">
    <property type="protein sequence ID" value="QDM09006.1"/>
    <property type="molecule type" value="Genomic_DNA"/>
</dbReference>
<protein>
    <submittedName>
        <fullName evidence="5">DUF4974 domain-containing protein</fullName>
    </submittedName>
    <submittedName>
        <fullName evidence="4">FecR domain-containing protein</fullName>
    </submittedName>
</protein>
<evidence type="ECO:0000313" key="4">
    <source>
        <dbReference type="EMBL" id="MDC7961149.1"/>
    </source>
</evidence>
<evidence type="ECO:0000259" key="2">
    <source>
        <dbReference type="Pfam" id="PF04773"/>
    </source>
</evidence>
<dbReference type="InterPro" id="IPR006860">
    <property type="entry name" value="FecR"/>
</dbReference>
<keyword evidence="1" id="KW-0472">Membrane</keyword>
<dbReference type="Proteomes" id="UP000318823">
    <property type="component" value="Chromosome"/>
</dbReference>
<name>A0A413UZS1_BACOV</name>
<dbReference type="EMBL" id="JAQQPO010000038">
    <property type="protein sequence ID" value="MDC7961149.1"/>
    <property type="molecule type" value="Genomic_DNA"/>
</dbReference>
<evidence type="ECO:0000313" key="5">
    <source>
        <dbReference type="EMBL" id="QDM09006.1"/>
    </source>
</evidence>
<gene>
    <name evidence="5" type="ORF">DYI28_09940</name>
    <name evidence="4" type="ORF">PQ628_23395</name>
</gene>
<dbReference type="Gene3D" id="3.55.50.30">
    <property type="match status" value="1"/>
</dbReference>
<accession>A0A413UZS1</accession>
<dbReference type="AlphaFoldDB" id="A0A413UZS1"/>
<reference evidence="5" key="2">
    <citation type="journal article" date="2018" name="Nature">
        <title>Human gut bacteria contain acquired interbacterial defence systems.</title>
        <authorList>
            <person name="Ross B.D."/>
            <person name="Verster A.J."/>
            <person name="Radey M.C."/>
            <person name="Schmidtke D.T."/>
            <person name="Pope C.E."/>
            <person name="Hoffman L.R."/>
            <person name="Hajjar A."/>
            <person name="Peterson S.B."/>
            <person name="Borenstein E."/>
            <person name="Mougous J."/>
        </authorList>
    </citation>
    <scope>NUCLEOTIDE SEQUENCE</scope>
    <source>
        <strain evidence="5">3725 D1 iv</strain>
    </source>
</reference>
<feature type="domain" description="Protein FecR C-terminal" evidence="3">
    <location>
        <begin position="330"/>
        <end position="397"/>
    </location>
</feature>
<reference evidence="6" key="1">
    <citation type="journal article" date="2018" name="J. Anim. Genet.">
        <title>Acquired interbacterial defense systems protect against interspecies antagonism in the human gut microbiome.</title>
        <authorList>
            <person name="Ross B.D."/>
            <person name="Verster A.J."/>
            <person name="Radey M.C."/>
            <person name="Schmidtke D.T."/>
            <person name="Pope C.E."/>
            <person name="Hoffman L.R."/>
            <person name="Hajjar A."/>
            <person name="Peterson S.B."/>
            <person name="Borenstein E."/>
            <person name="Mougous J."/>
        </authorList>
    </citation>
    <scope>NUCLEOTIDE SEQUENCE [LARGE SCALE GENOMIC DNA]</scope>
    <source>
        <strain evidence="6">3725 D1 iv</strain>
    </source>
</reference>
<dbReference type="Pfam" id="PF04773">
    <property type="entry name" value="FecR"/>
    <property type="match status" value="1"/>
</dbReference>
<reference evidence="4" key="4">
    <citation type="submission" date="2022-10" db="EMBL/GenBank/DDBJ databases">
        <title>Human gut microbiome strain richness.</title>
        <authorList>
            <person name="Chen-Liaw A."/>
        </authorList>
    </citation>
    <scope>NUCLEOTIDE SEQUENCE</scope>
    <source>
        <strain evidence="4">RTP21484st1_H8_RTP21484_190118</strain>
    </source>
</reference>
<dbReference type="Proteomes" id="UP001215078">
    <property type="component" value="Unassembled WGS sequence"/>
</dbReference>
<organism evidence="4 7">
    <name type="scientific">Bacteroides ovatus</name>
    <dbReference type="NCBI Taxonomy" id="28116"/>
    <lineage>
        <taxon>Bacteria</taxon>
        <taxon>Pseudomonadati</taxon>
        <taxon>Bacteroidota</taxon>
        <taxon>Bacteroidia</taxon>
        <taxon>Bacteroidales</taxon>
        <taxon>Bacteroidaceae</taxon>
        <taxon>Bacteroides</taxon>
    </lineage>
</organism>
<dbReference type="Pfam" id="PF16344">
    <property type="entry name" value="FecR_C"/>
    <property type="match status" value="1"/>
</dbReference>